<dbReference type="AlphaFoldDB" id="A0A558HQ59"/>
<dbReference type="GO" id="GO:0016740">
    <property type="term" value="F:transferase activity"/>
    <property type="evidence" value="ECO:0007669"/>
    <property type="project" value="UniProtKB-KW"/>
</dbReference>
<organism evidence="1 2">
    <name type="scientific">Cobetia crustatorum</name>
    <dbReference type="NCBI Taxonomy" id="553385"/>
    <lineage>
        <taxon>Bacteria</taxon>
        <taxon>Pseudomonadati</taxon>
        <taxon>Pseudomonadota</taxon>
        <taxon>Gammaproteobacteria</taxon>
        <taxon>Oceanospirillales</taxon>
        <taxon>Halomonadaceae</taxon>
        <taxon>Cobetia</taxon>
    </lineage>
</organism>
<name>A0A558HQ59_9GAMM</name>
<dbReference type="Gene3D" id="3.40.50.2000">
    <property type="entry name" value="Glycogen Phosphorylase B"/>
    <property type="match status" value="1"/>
</dbReference>
<keyword evidence="2" id="KW-1185">Reference proteome</keyword>
<evidence type="ECO:0000313" key="1">
    <source>
        <dbReference type="EMBL" id="TVU71267.1"/>
    </source>
</evidence>
<dbReference type="EMBL" id="VNFH01000004">
    <property type="protein sequence ID" value="TVU71267.1"/>
    <property type="molecule type" value="Genomic_DNA"/>
</dbReference>
<gene>
    <name evidence="1" type="ORF">FQP86_07000</name>
</gene>
<keyword evidence="1" id="KW-0808">Transferase</keyword>
<sequence length="345" mass="38344">MPSGTSPLEGVRWVVLSDGARPTEDIYFLESAAPSMREQGAVIERFDTRRYRLPARMALRQLAGAHLLIVRSLGERWVRLLERHRARFGRIVYLIDDDLGAVTRTPGLPDAYVSRLSGLAARQPALLRLADEVVACCDALVTQLAREHANVSLLTPPLLSTPDDLSHFDEAAWSIGYHGTRAHRDDIAHLAPALSSVMTSHPDTRLEVMMGRHLPDALADIPNLTSPEALPWAEFQRYQATRHLQIGLAPLLDTPFNRGKSWIKFLDIAAMGGVGIYSRRAPFTEIVEHGVDGLLVGDDPREWQVAIEQLLSDRDATRAMAARAQEKSKRIGSVDACADFWVRRV</sequence>
<dbReference type="RefSeq" id="WP_144727105.1">
    <property type="nucleotide sequence ID" value="NZ_CAWOWR010000097.1"/>
</dbReference>
<dbReference type="SUPFAM" id="SSF53756">
    <property type="entry name" value="UDP-Glycosyltransferase/glycogen phosphorylase"/>
    <property type="match status" value="1"/>
</dbReference>
<proteinExistence type="predicted"/>
<accession>A0A558HQ59</accession>
<comment type="caution">
    <text evidence="1">The sequence shown here is derived from an EMBL/GenBank/DDBJ whole genome shotgun (WGS) entry which is preliminary data.</text>
</comment>
<dbReference type="OrthoDB" id="7593532at2"/>
<reference evidence="1 2" key="1">
    <citation type="submission" date="2019-07" db="EMBL/GenBank/DDBJ databases">
        <title>Diversity of Bacteria from Kongsfjorden, Arctic.</title>
        <authorList>
            <person name="Yu Y."/>
        </authorList>
    </citation>
    <scope>NUCLEOTIDE SEQUENCE [LARGE SCALE GENOMIC DNA]</scope>
    <source>
        <strain evidence="1 2">SM1923</strain>
    </source>
</reference>
<evidence type="ECO:0000313" key="2">
    <source>
        <dbReference type="Proteomes" id="UP000319941"/>
    </source>
</evidence>
<dbReference type="Proteomes" id="UP000319941">
    <property type="component" value="Unassembled WGS sequence"/>
</dbReference>
<protein>
    <submittedName>
        <fullName evidence="1">Glycosyltransferase family 4 protein</fullName>
    </submittedName>
</protein>